<dbReference type="GO" id="GO:0003677">
    <property type="term" value="F:DNA binding"/>
    <property type="evidence" value="ECO:0007669"/>
    <property type="project" value="UniProtKB-UniRule"/>
</dbReference>
<name>A0A8J9YGY2_9NEOP</name>
<protein>
    <recommendedName>
        <fullName evidence="9">THAP-type domain-containing protein</fullName>
    </recommendedName>
</protein>
<dbReference type="Pfam" id="PF26283">
    <property type="entry name" value="Ig_TRAPPC9-Trs120_4th"/>
    <property type="match status" value="1"/>
</dbReference>
<feature type="compositionally biased region" description="Low complexity" evidence="8">
    <location>
        <begin position="180"/>
        <end position="193"/>
    </location>
</feature>
<evidence type="ECO:0000256" key="3">
    <source>
        <dbReference type="ARBA" id="ARBA00022771"/>
    </source>
</evidence>
<organism evidence="10 11">
    <name type="scientific">Brenthis ino</name>
    <name type="common">lesser marbled fritillary</name>
    <dbReference type="NCBI Taxonomy" id="405034"/>
    <lineage>
        <taxon>Eukaryota</taxon>
        <taxon>Metazoa</taxon>
        <taxon>Ecdysozoa</taxon>
        <taxon>Arthropoda</taxon>
        <taxon>Hexapoda</taxon>
        <taxon>Insecta</taxon>
        <taxon>Pterygota</taxon>
        <taxon>Neoptera</taxon>
        <taxon>Endopterygota</taxon>
        <taxon>Lepidoptera</taxon>
        <taxon>Glossata</taxon>
        <taxon>Ditrysia</taxon>
        <taxon>Papilionoidea</taxon>
        <taxon>Nymphalidae</taxon>
        <taxon>Heliconiinae</taxon>
        <taxon>Argynnini</taxon>
        <taxon>Brenthis</taxon>
    </lineage>
</organism>
<dbReference type="SMART" id="SM00980">
    <property type="entry name" value="THAP"/>
    <property type="match status" value="1"/>
</dbReference>
<evidence type="ECO:0000256" key="7">
    <source>
        <dbReference type="SAM" id="Coils"/>
    </source>
</evidence>
<accession>A0A8J9YGY2</accession>
<dbReference type="PANTHER" id="PTHR21512:SF5">
    <property type="entry name" value="TRAFFICKING PROTEIN PARTICLE COMPLEX SUBUNIT 9"/>
    <property type="match status" value="1"/>
</dbReference>
<feature type="compositionally biased region" description="Low complexity" evidence="8">
    <location>
        <begin position="382"/>
        <end position="392"/>
    </location>
</feature>
<feature type="non-terminal residue" evidence="10">
    <location>
        <position position="1616"/>
    </location>
</feature>
<dbReference type="GO" id="GO:0008270">
    <property type="term" value="F:zinc ion binding"/>
    <property type="evidence" value="ECO:0007669"/>
    <property type="project" value="UniProtKB-KW"/>
</dbReference>
<dbReference type="Pfam" id="PF26254">
    <property type="entry name" value="Ig_TRAPPC9-Trs120_1st"/>
    <property type="match status" value="1"/>
</dbReference>
<dbReference type="InterPro" id="IPR038441">
    <property type="entry name" value="THAP_Znf_sf"/>
</dbReference>
<dbReference type="OrthoDB" id="27962at2759"/>
<evidence type="ECO:0000256" key="1">
    <source>
        <dbReference type="ARBA" id="ARBA00008459"/>
    </source>
</evidence>
<dbReference type="Pfam" id="PF08626">
    <property type="entry name" value="TRAPPC9-Trs120"/>
    <property type="match status" value="1"/>
</dbReference>
<keyword evidence="11" id="KW-1185">Reference proteome</keyword>
<gene>
    <name evidence="10" type="ORF">BINO364_LOCUS11249</name>
</gene>
<dbReference type="PROSITE" id="PS50950">
    <property type="entry name" value="ZF_THAP"/>
    <property type="match status" value="1"/>
</dbReference>
<evidence type="ECO:0000256" key="4">
    <source>
        <dbReference type="ARBA" id="ARBA00022833"/>
    </source>
</evidence>
<feature type="region of interest" description="Disordered" evidence="8">
    <location>
        <begin position="960"/>
        <end position="983"/>
    </location>
</feature>
<keyword evidence="5 6" id="KW-0238">DNA-binding</keyword>
<dbReference type="EMBL" id="OV170225">
    <property type="protein sequence ID" value="CAH0725686.1"/>
    <property type="molecule type" value="Genomic_DNA"/>
</dbReference>
<feature type="region of interest" description="Disordered" evidence="8">
    <location>
        <begin position="373"/>
        <end position="456"/>
    </location>
</feature>
<evidence type="ECO:0000256" key="8">
    <source>
        <dbReference type="SAM" id="MobiDB-lite"/>
    </source>
</evidence>
<comment type="similarity">
    <text evidence="1">Belongs to the NIBP family.</text>
</comment>
<keyword evidence="3 6" id="KW-0863">Zinc-finger</keyword>
<feature type="compositionally biased region" description="Polar residues" evidence="8">
    <location>
        <begin position="964"/>
        <end position="983"/>
    </location>
</feature>
<reference evidence="10" key="1">
    <citation type="submission" date="2021-12" db="EMBL/GenBank/DDBJ databases">
        <authorList>
            <person name="Martin H S."/>
        </authorList>
    </citation>
    <scope>NUCLEOTIDE SEQUENCE</scope>
</reference>
<evidence type="ECO:0000256" key="5">
    <source>
        <dbReference type="ARBA" id="ARBA00023125"/>
    </source>
</evidence>
<dbReference type="Pfam" id="PF26282">
    <property type="entry name" value="Ig_TRAPPC9-Trs120_3rd"/>
    <property type="match status" value="1"/>
</dbReference>
<evidence type="ECO:0000256" key="2">
    <source>
        <dbReference type="ARBA" id="ARBA00022723"/>
    </source>
</evidence>
<dbReference type="InterPro" id="IPR006612">
    <property type="entry name" value="THAP_Znf"/>
</dbReference>
<dbReference type="InterPro" id="IPR058565">
    <property type="entry name" value="Ig_TRAPPC9_Trs120_1st"/>
</dbReference>
<dbReference type="Pfam" id="PF26280">
    <property type="entry name" value="Ig_TRAPPC9-Trs120_2nd"/>
    <property type="match status" value="1"/>
</dbReference>
<keyword evidence="2" id="KW-0479">Metal-binding</keyword>
<dbReference type="Proteomes" id="UP000838878">
    <property type="component" value="Chromosome 5"/>
</dbReference>
<proteinExistence type="inferred from homology"/>
<dbReference type="SUPFAM" id="SSF57716">
    <property type="entry name" value="Glucocorticoid receptor-like (DNA-binding domain)"/>
    <property type="match status" value="1"/>
</dbReference>
<feature type="compositionally biased region" description="Polar residues" evidence="8">
    <location>
        <begin position="422"/>
        <end position="439"/>
    </location>
</feature>
<dbReference type="SMART" id="SM00692">
    <property type="entry name" value="DM3"/>
    <property type="match status" value="1"/>
</dbReference>
<evidence type="ECO:0000259" key="9">
    <source>
        <dbReference type="PROSITE" id="PS50950"/>
    </source>
</evidence>
<sequence>MRSSVSYILSHAPGESVMSHPDYAQHAQHHACLLVLVKGIGGVLKNFNKLWERIQRVNNIKVTDSTGQVRDIWVRYVRDYPVENNDWGDFQTHRRLLGLISLSKFANQIELNEVCRVHESLKVKYSNTLYDSRAFMFGPGSNLKKPEQEPETYSVYEENKPKEKTSLSDKISLPSEQTDSLSSCESFPRSSSSNASYPVQEENFTTPSNFKTHGLFYGENDPVPDLEQHVADLINSLFWVVESKRLERSREKLEKVSLLLAPFEKRDFVGLDMESRNNKKRCMGRVTKNLADLTLQAGLIPEALNLYHSSAEILKSVNDWLWLAAAKEGHCATSAILQYPSLRSSTPLQRNASLQESSPNKAKLLSLYQPNTDPFRKFKQHSSPLRSSKTSSPVNPPSELTPSSSDSVETSSRQSETDNADSESLASSSDIDYQSQKSYLSPDLPSIPRQPPSQINNQYLLGGEEIADKYRKAIIHYSKYQNAGIIETEACFKAARIAVEQNNSLHASSFLQNVIFINLTLSEQEKIQRFDTLAELYKEIGFLRKAAFCQRLAATRQVSANNPNPDWQRCYYLMLHSFPGHKLSLDPSYVIQHQVGWPALQIQLLQELVVAARRMGHPALATRHMTFLLQAMWPHLSRQEHRDMAIQLQALSAQCEGGPVPLVLETGEVIPPANLTHVPSCSFFTPRPLPPPRTPHLIKSKSNQGPFIFTPIHFGSLERKSKRDEGKMEYLWVEDDICEVQMKLTNPLPFELKVSNMRLLTSGVVFESIPETIILPPDSPTTVNLHGTPKEVGELQILGYSTHTLGVKSNCRLKNMPSPNKFPASYTIEVIPSLPTITIETTLSLSGHVNLSNPEFSGNITNISLYNGESTECTIKITNTSNVPIEYLDLSIQSNMDSQLQTKVFQWSNEDIQSQLPINPNEVATIVMKLYGEADFLDLGGVGENLFPNSLTSNYPSRVGSPVPNAQTSLPTHSSNPHNSLSSGLIRTSGSFRSSNSQATSWSAPISIMPPSRGRQIETQILIRYSGGIGKEIHCRQSTLQMNLELLPSVSITHWDVLPAEIPSQLYLVLDITNLTNEEMDFHYTPTKHILIEGKESCRVPVPLDRCPFTAATNKTDEETPEPKSISTGNSTNSLELMCSEHLTKNVDLKWHLMQSNITGKASVKGITLSQTMMDIVRMSPLNWEVSVNKQCIKPQEEYNCIAGECLSLGVAVWNHLTRPLHKLCLSVQFYQDYNNGVLNYKLDNRVATAGNNKIVLSTLLESAKAYHECTVVFLTPGEYKIDIQCSTTEPILDEIPVIKDTSQQVQSCAGEVKSDYKTVKSSTGFNLIRRNLKENVVPSVFPWSKVLSPYAAAREKRIRHRNLTKELFPQIKSDCSYNDTEVPETSNNFNFSIMSHTHCAIQGCKISIFNKPIGVSFHSCPTSNEMRNRWLHALRNKCALLDWSRSRICSKHFEHKYFDSQRRLKDNAVPTLFPINNKIQKNENPQKSKIDRLLNKLTQSELIADIKNSIKRVKEPANLDSMVTEDLKNKIDATNESQLWLIIKKQEHLNSRLLDNVVQNKKHVDLLQKNMEQSKSSKQDMDQNMETYKYIVKCLQEKLATLEEQIEILTAVESR</sequence>
<dbReference type="GO" id="GO:0005802">
    <property type="term" value="C:trans-Golgi network"/>
    <property type="evidence" value="ECO:0007669"/>
    <property type="project" value="TreeGrafter"/>
</dbReference>
<dbReference type="Gene3D" id="6.20.210.20">
    <property type="entry name" value="THAP domain"/>
    <property type="match status" value="1"/>
</dbReference>
<evidence type="ECO:0000313" key="11">
    <source>
        <dbReference type="Proteomes" id="UP000838878"/>
    </source>
</evidence>
<feature type="compositionally biased region" description="Basic and acidic residues" evidence="8">
    <location>
        <begin position="157"/>
        <end position="167"/>
    </location>
</feature>
<evidence type="ECO:0000313" key="10">
    <source>
        <dbReference type="EMBL" id="CAH0725686.1"/>
    </source>
</evidence>
<dbReference type="InterPro" id="IPR058567">
    <property type="entry name" value="Ig_TRAPPC9_Trs120_3rd"/>
</dbReference>
<dbReference type="InterPro" id="IPR058568">
    <property type="entry name" value="Ig_TRAPPC9_Trs120_4th"/>
</dbReference>
<evidence type="ECO:0000256" key="6">
    <source>
        <dbReference type="PROSITE-ProRule" id="PRU00309"/>
    </source>
</evidence>
<feature type="domain" description="THAP-type" evidence="9">
    <location>
        <begin position="1395"/>
        <end position="1474"/>
    </location>
</feature>
<dbReference type="InterPro" id="IPR058563">
    <property type="entry name" value="Trs120_TRAPPC9_N"/>
</dbReference>
<dbReference type="InterPro" id="IPR013935">
    <property type="entry name" value="Trs120_TRAPPC9"/>
</dbReference>
<dbReference type="Pfam" id="PF05485">
    <property type="entry name" value="THAP"/>
    <property type="match status" value="1"/>
</dbReference>
<feature type="region of interest" description="Disordered" evidence="8">
    <location>
        <begin position="140"/>
        <end position="200"/>
    </location>
</feature>
<keyword evidence="4" id="KW-0862">Zinc</keyword>
<keyword evidence="7" id="KW-0175">Coiled coil</keyword>
<dbReference type="PANTHER" id="PTHR21512">
    <property type="entry name" value="TRAFFICKING PROTEIN PARTICLE COMPLEX SUBUNIT 9"/>
    <property type="match status" value="1"/>
</dbReference>
<feature type="coiled-coil region" evidence="7">
    <location>
        <begin position="1565"/>
        <end position="1613"/>
    </location>
</feature>
<feature type="compositionally biased region" description="Low complexity" evidence="8">
    <location>
        <begin position="403"/>
        <end position="414"/>
    </location>
</feature>